<accession>Q1LLL8</accession>
<dbReference type="SUPFAM" id="SSF46626">
    <property type="entry name" value="Cytochrome c"/>
    <property type="match status" value="1"/>
</dbReference>
<evidence type="ECO:0000313" key="6">
    <source>
        <dbReference type="EMBL" id="ABF08958.1"/>
    </source>
</evidence>
<sequence>MMSAFAPLAGEPMPTLRWICIPILSCIAATAIAAEPPAAAPTPARQAELFRLLRDDCGACHGMTLQGGLGSPLTAAALADKPRDGLVATVLQGRPGTAMPPWRPFMTQDEARWLIDRLQSGQVPAVPKP</sequence>
<keyword evidence="7" id="KW-1185">Reference proteome</keyword>
<name>Q1LLL8_CUPMC</name>
<dbReference type="STRING" id="266264.Rmet_2079"/>
<keyword evidence="1 4" id="KW-0349">Heme</keyword>
<evidence type="ECO:0000256" key="1">
    <source>
        <dbReference type="ARBA" id="ARBA00022617"/>
    </source>
</evidence>
<keyword evidence="3 4" id="KW-0408">Iron</keyword>
<dbReference type="Pfam" id="PF13442">
    <property type="entry name" value="Cytochrome_CBB3"/>
    <property type="match status" value="1"/>
</dbReference>
<dbReference type="InterPro" id="IPR009056">
    <property type="entry name" value="Cyt_c-like_dom"/>
</dbReference>
<gene>
    <name evidence="6" type="primary">nirC</name>
    <name evidence="6" type="ordered locus">Rmet_2079</name>
</gene>
<dbReference type="Proteomes" id="UP000002429">
    <property type="component" value="Chromosome"/>
</dbReference>
<evidence type="ECO:0000259" key="5">
    <source>
        <dbReference type="PROSITE" id="PS51007"/>
    </source>
</evidence>
<proteinExistence type="predicted"/>
<evidence type="ECO:0000313" key="7">
    <source>
        <dbReference type="Proteomes" id="UP000002429"/>
    </source>
</evidence>
<keyword evidence="2 4" id="KW-0479">Metal-binding</keyword>
<evidence type="ECO:0000256" key="4">
    <source>
        <dbReference type="PROSITE-ProRule" id="PRU00433"/>
    </source>
</evidence>
<protein>
    <submittedName>
        <fullName evidence="6">Cytochrome c55X (Precursor)</fullName>
    </submittedName>
</protein>
<feature type="domain" description="Cytochrome c" evidence="5">
    <location>
        <begin position="41"/>
        <end position="122"/>
    </location>
</feature>
<reference evidence="7" key="1">
    <citation type="journal article" date="2010" name="PLoS ONE">
        <title>The complete genome sequence of Cupriavidus metallidurans strain CH34, a master survivalist in harsh and anthropogenic environments.</title>
        <authorList>
            <person name="Janssen P.J."/>
            <person name="Van Houdt R."/>
            <person name="Moors H."/>
            <person name="Monsieurs P."/>
            <person name="Morin N."/>
            <person name="Michaux A."/>
            <person name="Benotmane M.A."/>
            <person name="Leys N."/>
            <person name="Vallaeys T."/>
            <person name="Lapidus A."/>
            <person name="Monchy S."/>
            <person name="Medigue C."/>
            <person name="Taghavi S."/>
            <person name="McCorkle S."/>
            <person name="Dunn J."/>
            <person name="van der Lelie D."/>
            <person name="Mergeay M."/>
        </authorList>
    </citation>
    <scope>NUCLEOTIDE SEQUENCE [LARGE SCALE GENOMIC DNA]</scope>
    <source>
        <strain evidence="7">ATCC 43123 / DSM 2839 / NBRC 102507 / CH34</strain>
    </source>
</reference>
<organism evidence="6 7">
    <name type="scientific">Cupriavidus metallidurans (strain ATCC 43123 / DSM 2839 / NBRC 102507 / CH34)</name>
    <name type="common">Ralstonia metallidurans</name>
    <dbReference type="NCBI Taxonomy" id="266264"/>
    <lineage>
        <taxon>Bacteria</taxon>
        <taxon>Pseudomonadati</taxon>
        <taxon>Pseudomonadota</taxon>
        <taxon>Betaproteobacteria</taxon>
        <taxon>Burkholderiales</taxon>
        <taxon>Burkholderiaceae</taxon>
        <taxon>Cupriavidus</taxon>
    </lineage>
</organism>
<dbReference type="InterPro" id="IPR036909">
    <property type="entry name" value="Cyt_c-like_dom_sf"/>
</dbReference>
<evidence type="ECO:0000256" key="3">
    <source>
        <dbReference type="ARBA" id="ARBA00023004"/>
    </source>
</evidence>
<dbReference type="GO" id="GO:0020037">
    <property type="term" value="F:heme binding"/>
    <property type="evidence" value="ECO:0007669"/>
    <property type="project" value="InterPro"/>
</dbReference>
<dbReference type="HOGENOM" id="CLU_159748_0_0_4"/>
<dbReference type="KEGG" id="rme:Rmet_2079"/>
<dbReference type="EMBL" id="CP000352">
    <property type="protein sequence ID" value="ABF08958.1"/>
    <property type="molecule type" value="Genomic_DNA"/>
</dbReference>
<dbReference type="AlphaFoldDB" id="Q1LLL8"/>
<evidence type="ECO:0000256" key="2">
    <source>
        <dbReference type="ARBA" id="ARBA00022723"/>
    </source>
</evidence>
<dbReference type="GO" id="GO:0009055">
    <property type="term" value="F:electron transfer activity"/>
    <property type="evidence" value="ECO:0007669"/>
    <property type="project" value="InterPro"/>
</dbReference>
<dbReference type="GO" id="GO:0046872">
    <property type="term" value="F:metal ion binding"/>
    <property type="evidence" value="ECO:0007669"/>
    <property type="project" value="UniProtKB-KW"/>
</dbReference>
<dbReference type="Gene3D" id="1.10.760.10">
    <property type="entry name" value="Cytochrome c-like domain"/>
    <property type="match status" value="1"/>
</dbReference>
<dbReference type="PROSITE" id="PS51007">
    <property type="entry name" value="CYTC"/>
    <property type="match status" value="1"/>
</dbReference>
<dbReference type="eggNOG" id="COG2010">
    <property type="taxonomic scope" value="Bacteria"/>
</dbReference>